<dbReference type="Proteomes" id="UP000661077">
    <property type="component" value="Unassembled WGS sequence"/>
</dbReference>
<gene>
    <name evidence="6" type="ORF">JM946_07415</name>
</gene>
<feature type="domain" description="Doubled CXXCH motif" evidence="4">
    <location>
        <begin position="315"/>
        <end position="343"/>
    </location>
</feature>
<dbReference type="InterPro" id="IPR036280">
    <property type="entry name" value="Multihaem_cyt_sf"/>
</dbReference>
<evidence type="ECO:0000256" key="2">
    <source>
        <dbReference type="PROSITE-ProRule" id="PRU00339"/>
    </source>
</evidence>
<dbReference type="SUPFAM" id="SSF48452">
    <property type="entry name" value="TPR-like"/>
    <property type="match status" value="1"/>
</dbReference>
<dbReference type="Pfam" id="PF09699">
    <property type="entry name" value="Paired_CXXCH_1"/>
    <property type="match status" value="1"/>
</dbReference>
<reference evidence="6 7" key="1">
    <citation type="journal article" date="2021" name="Int. J. Syst. Evol. Microbiol.">
        <title>Steroidobacter gossypii sp. nov., isolated from soil of cotton cropping field.</title>
        <authorList>
            <person name="Huang R."/>
            <person name="Yang S."/>
            <person name="Zhen C."/>
            <person name="Liu W."/>
        </authorList>
    </citation>
    <scope>NUCLEOTIDE SEQUENCE [LARGE SCALE GENOMIC DNA]</scope>
    <source>
        <strain evidence="6 7">S1-65</strain>
    </source>
</reference>
<dbReference type="InterPro" id="IPR019734">
    <property type="entry name" value="TPR_rpt"/>
</dbReference>
<dbReference type="InterPro" id="IPR011989">
    <property type="entry name" value="ARM-like"/>
</dbReference>
<keyword evidence="2" id="KW-0802">TPR repeat</keyword>
<dbReference type="PANTHER" id="PTHR35038">
    <property type="entry name" value="DISSIMILATORY SULFITE REDUCTASE SIRA"/>
    <property type="match status" value="1"/>
</dbReference>
<feature type="repeat" description="TPR" evidence="2">
    <location>
        <begin position="666"/>
        <end position="699"/>
    </location>
</feature>
<dbReference type="Pfam" id="PF13432">
    <property type="entry name" value="TPR_16"/>
    <property type="match status" value="2"/>
</dbReference>
<dbReference type="Pfam" id="PF13435">
    <property type="entry name" value="Cytochrome_C554"/>
    <property type="match status" value="2"/>
</dbReference>
<comment type="caution">
    <text evidence="6">The sequence shown here is derived from an EMBL/GenBank/DDBJ whole genome shotgun (WGS) entry which is preliminary data.</text>
</comment>
<dbReference type="Gene3D" id="1.25.10.10">
    <property type="entry name" value="Leucine-rich Repeat Variant"/>
    <property type="match status" value="1"/>
</dbReference>
<protein>
    <submittedName>
        <fullName evidence="6">Tetratricopeptide repeat protein</fullName>
    </submittedName>
</protein>
<evidence type="ECO:0000259" key="4">
    <source>
        <dbReference type="Pfam" id="PF09699"/>
    </source>
</evidence>
<dbReference type="SUPFAM" id="SSF48695">
    <property type="entry name" value="Multiheme cytochromes"/>
    <property type="match status" value="1"/>
</dbReference>
<dbReference type="InterPro" id="IPR011990">
    <property type="entry name" value="TPR-like_helical_dom_sf"/>
</dbReference>
<feature type="compositionally biased region" description="Low complexity" evidence="3">
    <location>
        <begin position="469"/>
        <end position="481"/>
    </location>
</feature>
<organism evidence="6 7">
    <name type="scientific">Steroidobacter gossypii</name>
    <dbReference type="NCBI Taxonomy" id="2805490"/>
    <lineage>
        <taxon>Bacteria</taxon>
        <taxon>Pseudomonadati</taxon>
        <taxon>Pseudomonadota</taxon>
        <taxon>Gammaproteobacteria</taxon>
        <taxon>Steroidobacterales</taxon>
        <taxon>Steroidobacteraceae</taxon>
        <taxon>Steroidobacter</taxon>
    </lineage>
</organism>
<feature type="domain" description="Cytochrome c-552/4" evidence="5">
    <location>
        <begin position="186"/>
        <end position="224"/>
    </location>
</feature>
<evidence type="ECO:0000313" key="6">
    <source>
        <dbReference type="EMBL" id="MBM0104570.1"/>
    </source>
</evidence>
<feature type="repeat" description="TPR" evidence="2">
    <location>
        <begin position="700"/>
        <end position="733"/>
    </location>
</feature>
<feature type="region of interest" description="Disordered" evidence="3">
    <location>
        <begin position="462"/>
        <end position="484"/>
    </location>
</feature>
<proteinExistence type="predicted"/>
<feature type="repeat" description="TPR" evidence="2">
    <location>
        <begin position="594"/>
        <end position="627"/>
    </location>
</feature>
<keyword evidence="1" id="KW-0732">Signal</keyword>
<dbReference type="InterPro" id="IPR051829">
    <property type="entry name" value="Multiheme_Cytochr_ET"/>
</dbReference>
<dbReference type="CDD" id="cd08168">
    <property type="entry name" value="Cytochrom_C3"/>
    <property type="match status" value="1"/>
</dbReference>
<accession>A0ABS1WUC0</accession>
<evidence type="ECO:0000256" key="1">
    <source>
        <dbReference type="ARBA" id="ARBA00022729"/>
    </source>
</evidence>
<dbReference type="InterPro" id="IPR023155">
    <property type="entry name" value="Cyt_c-552/4"/>
</dbReference>
<keyword evidence="7" id="KW-1185">Reference proteome</keyword>
<feature type="domain" description="Cytochrome c-552/4" evidence="5">
    <location>
        <begin position="57"/>
        <end position="81"/>
    </location>
</feature>
<dbReference type="SMART" id="SM00028">
    <property type="entry name" value="TPR"/>
    <property type="match status" value="4"/>
</dbReference>
<evidence type="ECO:0000256" key="3">
    <source>
        <dbReference type="SAM" id="MobiDB-lite"/>
    </source>
</evidence>
<dbReference type="Gene3D" id="1.25.40.10">
    <property type="entry name" value="Tetratricopeptide repeat domain"/>
    <property type="match status" value="2"/>
</dbReference>
<dbReference type="RefSeq" id="WP_203166509.1">
    <property type="nucleotide sequence ID" value="NZ_JAEVLS010000001.1"/>
</dbReference>
<dbReference type="PANTHER" id="PTHR35038:SF8">
    <property type="entry name" value="C-TYPE POLYHEME CYTOCHROME OMCC"/>
    <property type="match status" value="1"/>
</dbReference>
<name>A0ABS1WUC0_9GAMM</name>
<dbReference type="Gene3D" id="1.10.1130.10">
    <property type="entry name" value="Flavocytochrome C3, Chain A"/>
    <property type="match status" value="2"/>
</dbReference>
<dbReference type="EMBL" id="JAEVLS010000001">
    <property type="protein sequence ID" value="MBM0104570.1"/>
    <property type="molecule type" value="Genomic_DNA"/>
</dbReference>
<dbReference type="PROSITE" id="PS50005">
    <property type="entry name" value="TPR"/>
    <property type="match status" value="3"/>
</dbReference>
<evidence type="ECO:0000259" key="5">
    <source>
        <dbReference type="Pfam" id="PF13435"/>
    </source>
</evidence>
<dbReference type="InterPro" id="IPR010177">
    <property type="entry name" value="Paired_CXXCH_1"/>
</dbReference>
<sequence>MNWRGRRAWGASLILILVAVIAALFYRQSRSPVDPPPSVAAVPAARPAATFVDESSCAGCHAEQAQAWHGSHHDLAMQEATDATVLGNFDNATFSKDGVRTRFFKRDGKYWINTDGEDGRPTDFEVKYTFGVEPLQQYLLALERGRLQAFTVAWDVNERRWFHLYPEERIDHRDPLHWTRPAQNWNFMCAECHSTDVKKHFDLSTGSYSTSWQQIDVGCQACHGPASNHVTSNSPGKQDFSLDFAAADATAQIETCARCHSRRSVISSDYRHGERLMQTHLPSLLTADLYFPDGQIRDEVYEYGSFLQSKMHAKGVRCSDCHEPHSLQLRREGNQLCTGCHNAGAPAARPSIDVSGLQHKDYDSKAHHFHEPGKPGSQCVDCHAPSRVYMQVDPRRDHSFRIPRPDISDRLGTPDACTECHEKRSAKWAAEQVAKWYGPERRQEVTVADAFAMTQGAQFDVSGAERASRSPAAQASPATAAVTPDRELQRIASDASMPAIVRASAIERLQAYPSEAALNVLQSATRDADPLVRMAAADAFTLFPPAQRAAVLPLVNDPVRAVRLAAITSAPPERLNANSIAEYERAQLENADQPGAHINIGNMRASLGRVAEAEAAYQTAIRLDETFSPAYVNLADLKSRAGDNGMAIAVLQAGLDAQPTEGPQTAALHHSMGLALIRERRYDDAIAELRTAAKQSPTDARYAYVLGVALYDTGKKQEGIATLEQALRRHPTDRDLLGALAAYARDAGDTQAAAEYMKRMSGASN</sequence>
<evidence type="ECO:0000313" key="7">
    <source>
        <dbReference type="Proteomes" id="UP000661077"/>
    </source>
</evidence>